<protein>
    <submittedName>
        <fullName evidence="1">Uncharacterized protein</fullName>
    </submittedName>
</protein>
<organism evidence="1 2">
    <name type="scientific">Senna tora</name>
    <dbReference type="NCBI Taxonomy" id="362788"/>
    <lineage>
        <taxon>Eukaryota</taxon>
        <taxon>Viridiplantae</taxon>
        <taxon>Streptophyta</taxon>
        <taxon>Embryophyta</taxon>
        <taxon>Tracheophyta</taxon>
        <taxon>Spermatophyta</taxon>
        <taxon>Magnoliopsida</taxon>
        <taxon>eudicotyledons</taxon>
        <taxon>Gunneridae</taxon>
        <taxon>Pentapetalae</taxon>
        <taxon>rosids</taxon>
        <taxon>fabids</taxon>
        <taxon>Fabales</taxon>
        <taxon>Fabaceae</taxon>
        <taxon>Caesalpinioideae</taxon>
        <taxon>Cassia clade</taxon>
        <taxon>Senna</taxon>
    </lineage>
</organism>
<comment type="caution">
    <text evidence="1">The sequence shown here is derived from an EMBL/GenBank/DDBJ whole genome shotgun (WGS) entry which is preliminary data.</text>
</comment>
<dbReference type="Proteomes" id="UP000634136">
    <property type="component" value="Unassembled WGS sequence"/>
</dbReference>
<reference evidence="1" key="1">
    <citation type="submission" date="2020-09" db="EMBL/GenBank/DDBJ databases">
        <title>Genome-Enabled Discovery of Anthraquinone Biosynthesis in Senna tora.</title>
        <authorList>
            <person name="Kang S.-H."/>
            <person name="Pandey R.P."/>
            <person name="Lee C.-M."/>
            <person name="Sim J.-S."/>
            <person name="Jeong J.-T."/>
            <person name="Choi B.-S."/>
            <person name="Jung M."/>
            <person name="Ginzburg D."/>
            <person name="Zhao K."/>
            <person name="Won S.Y."/>
            <person name="Oh T.-J."/>
            <person name="Yu Y."/>
            <person name="Kim N.-H."/>
            <person name="Lee O.R."/>
            <person name="Lee T.-H."/>
            <person name="Bashyal P."/>
            <person name="Kim T.-S."/>
            <person name="Lee W.-H."/>
            <person name="Kawkins C."/>
            <person name="Kim C.-K."/>
            <person name="Kim J.S."/>
            <person name="Ahn B.O."/>
            <person name="Rhee S.Y."/>
            <person name="Sohng J.K."/>
        </authorList>
    </citation>
    <scope>NUCLEOTIDE SEQUENCE</scope>
    <source>
        <tissue evidence="1">Leaf</tissue>
    </source>
</reference>
<evidence type="ECO:0000313" key="1">
    <source>
        <dbReference type="EMBL" id="KAF7804372.1"/>
    </source>
</evidence>
<proteinExistence type="predicted"/>
<dbReference type="EMBL" id="JAAIUW010000013">
    <property type="protein sequence ID" value="KAF7804372.1"/>
    <property type="molecule type" value="Genomic_DNA"/>
</dbReference>
<sequence length="164" mass="19180">MKMYEGCVRYAKNKKEKWWESSYAAFVGKKRMGMEWSIPSRHNGAKGGKERMTNMPPFFFLSLHHNHRKRTSSLHPNPFPRFPLLPLLPLWTERKYKDGLVWKRLILVLNRHGSRTYSMQGYVIALVFLLACRRAQSRIDNEELVAHVGYLFRAGLTASATRGR</sequence>
<evidence type="ECO:0000313" key="2">
    <source>
        <dbReference type="Proteomes" id="UP000634136"/>
    </source>
</evidence>
<name>A0A834SIV0_9FABA</name>
<dbReference type="AlphaFoldDB" id="A0A834SIV0"/>
<keyword evidence="2" id="KW-1185">Reference proteome</keyword>
<accession>A0A834SIV0</accession>
<gene>
    <name evidence="1" type="ORF">G2W53_043483</name>
</gene>